<evidence type="ECO:0000313" key="3">
    <source>
        <dbReference type="Proteomes" id="UP000472372"/>
    </source>
</evidence>
<accession>A0A6S6WHW4</accession>
<dbReference type="InterPro" id="IPR038883">
    <property type="entry name" value="AN11006-like"/>
</dbReference>
<evidence type="ECO:0000259" key="1">
    <source>
        <dbReference type="Pfam" id="PF24864"/>
    </source>
</evidence>
<sequence>MSSTLIDIPRTTAAKTHAGPSLLDLPAEVRAIIMAHMFESSEPIRLEMKYTVPDIFDEDLLDDSADEEDEVGFPQTQMVPVRTDQYRNICHGINLLLTCRQLYHEAATILHSNNTFVFARATGLSFTAGHYQCYKEWCLRLGSQLKWLRKVQIDLYDDVWVTIWRYDGGRGIHSGDLTELAELIWDPSTAKCVFEVVKPREMEEGVDAESFAFDVELVNKVFKGLRTDRANLKRFAGGIVKLDFFPFVSNPSHVVGQDIGLLEIECGYPYDQSEDGGELLITINSNGDMIHPRHNLFASINQLPPSLIARIGGFMGLREQ</sequence>
<dbReference type="Proteomes" id="UP000472372">
    <property type="component" value="Chromosome 12"/>
</dbReference>
<dbReference type="Pfam" id="PF24864">
    <property type="entry name" value="DUF7730"/>
    <property type="match status" value="1"/>
</dbReference>
<dbReference type="PANTHER" id="PTHR42085:SF1">
    <property type="entry name" value="F-BOX DOMAIN-CONTAINING PROTEIN"/>
    <property type="match status" value="1"/>
</dbReference>
<reference evidence="2" key="1">
    <citation type="submission" date="2021-02" db="EMBL/GenBank/DDBJ databases">
        <authorList>
            <person name="Syme A R."/>
            <person name="Syme A R."/>
            <person name="Moolhuijzen P."/>
        </authorList>
    </citation>
    <scope>NUCLEOTIDE SEQUENCE</scope>
    <source>
        <strain evidence="2">W1-1</strain>
    </source>
</reference>
<proteinExistence type="predicted"/>
<evidence type="ECO:0000313" key="2">
    <source>
        <dbReference type="EMBL" id="CAE7218638.1"/>
    </source>
</evidence>
<protein>
    <recommendedName>
        <fullName evidence="1">DUF7730 domain-containing protein</fullName>
    </recommendedName>
</protein>
<feature type="domain" description="DUF7730" evidence="1">
    <location>
        <begin position="22"/>
        <end position="124"/>
    </location>
</feature>
<name>A0A6S6WHW4_9PLEO</name>
<gene>
    <name evidence="2" type="ORF">PTTW11_11066</name>
</gene>
<dbReference type="InterPro" id="IPR056632">
    <property type="entry name" value="DUF7730"/>
</dbReference>
<dbReference type="AlphaFoldDB" id="A0A6S6WHW4"/>
<organism evidence="2 3">
    <name type="scientific">Pyrenophora teres f. teres</name>
    <dbReference type="NCBI Taxonomy" id="97479"/>
    <lineage>
        <taxon>Eukaryota</taxon>
        <taxon>Fungi</taxon>
        <taxon>Dikarya</taxon>
        <taxon>Ascomycota</taxon>
        <taxon>Pezizomycotina</taxon>
        <taxon>Dothideomycetes</taxon>
        <taxon>Pleosporomycetidae</taxon>
        <taxon>Pleosporales</taxon>
        <taxon>Pleosporineae</taxon>
        <taxon>Pleosporaceae</taxon>
        <taxon>Pyrenophora</taxon>
    </lineage>
</organism>
<dbReference type="PANTHER" id="PTHR42085">
    <property type="entry name" value="F-BOX DOMAIN-CONTAINING PROTEIN"/>
    <property type="match status" value="1"/>
</dbReference>
<dbReference type="EMBL" id="HG992988">
    <property type="protein sequence ID" value="CAE7218638.1"/>
    <property type="molecule type" value="Genomic_DNA"/>
</dbReference>